<evidence type="ECO:0000313" key="2">
    <source>
        <dbReference type="Proteomes" id="UP000288507"/>
    </source>
</evidence>
<proteinExistence type="predicted"/>
<accession>A0A431E9A2</accession>
<dbReference type="Proteomes" id="UP000288507">
    <property type="component" value="Unassembled WGS sequence"/>
</dbReference>
<dbReference type="AlphaFoldDB" id="A0A431E9A2"/>
<dbReference type="EMBL" id="PRBV01000023">
    <property type="protein sequence ID" value="RTJ78006.1"/>
    <property type="molecule type" value="Genomic_DNA"/>
</dbReference>
<reference evidence="1 2" key="1">
    <citation type="journal article" date="2019" name="Appl. Environ. Microbiol.">
        <title>Population genetics and characterization of Campylobacter jejuni isolates in western jackdaws and game birds in Finland.</title>
        <authorList>
            <person name="Kovanen S."/>
            <person name="Rossi M."/>
            <person name="Pohja-Mykra M."/>
            <person name="Nieminen T."/>
            <person name="Raunio-Saarnisto M."/>
            <person name="Sauvala M."/>
            <person name="Fredriksson-Ahomaa M."/>
            <person name="Hanninen M.L."/>
            <person name="Kivisto R."/>
        </authorList>
    </citation>
    <scope>NUCLEOTIDE SEQUENCE [LARGE SCALE GENOMIC DNA]</scope>
    <source>
        <strain evidence="1 2">CB313</strain>
    </source>
</reference>
<evidence type="ECO:0000313" key="1">
    <source>
        <dbReference type="EMBL" id="RTJ78006.1"/>
    </source>
</evidence>
<protein>
    <submittedName>
        <fullName evidence="1">Uncharacterized protein</fullName>
    </submittedName>
</protein>
<gene>
    <name evidence="1" type="ORF">C3H57_09615</name>
</gene>
<comment type="caution">
    <text evidence="1">The sequence shown here is derived from an EMBL/GenBank/DDBJ whole genome shotgun (WGS) entry which is preliminary data.</text>
</comment>
<sequence>MTGTAYHSVLNGFVISHKYSNPINPMYPVISLESSAEYTKYKNLPGFYAFKILDDNVVIPNSMGLDDLLHHYISIRKIDYDSDKAVIQAVYNNLKPTLTEHNLIPLLDRFLAEDEYYLMLVFLLSILPFSPSRRLIRSDKQTLNIYKTLSLYIYVNGHNRNEEQDGDLVRYLSSVTESPFDVLRVQHKADYELKPDLYLQMSDKFYLGYDPVDFTHGILHETEYVPTRQAFMNYFYQCYLHYWNMCLEITSIPKANSKSVFSESIDKLGEEFSHGVGDYYKHDTGERTQYENEDEYSSEMTIKE</sequence>
<name>A0A431E9A2_CAMJU</name>
<organism evidence="1 2">
    <name type="scientific">Campylobacter jejuni</name>
    <dbReference type="NCBI Taxonomy" id="197"/>
    <lineage>
        <taxon>Bacteria</taxon>
        <taxon>Pseudomonadati</taxon>
        <taxon>Campylobacterota</taxon>
        <taxon>Epsilonproteobacteria</taxon>
        <taxon>Campylobacterales</taxon>
        <taxon>Campylobacteraceae</taxon>
        <taxon>Campylobacter</taxon>
    </lineage>
</organism>